<evidence type="ECO:0000313" key="1">
    <source>
        <dbReference type="EMBL" id="KAK9034199.1"/>
    </source>
</evidence>
<protein>
    <recommendedName>
        <fullName evidence="3">RNase H type-1 domain-containing protein</fullName>
    </recommendedName>
</protein>
<dbReference type="EMBL" id="JBBPBN010000007">
    <property type="protein sequence ID" value="KAK9034199.1"/>
    <property type="molecule type" value="Genomic_DNA"/>
</dbReference>
<comment type="caution">
    <text evidence="1">The sequence shown here is derived from an EMBL/GenBank/DDBJ whole genome shotgun (WGS) entry which is preliminary data.</text>
</comment>
<evidence type="ECO:0008006" key="3">
    <source>
        <dbReference type="Google" id="ProtNLM"/>
    </source>
</evidence>
<dbReference type="Proteomes" id="UP001396334">
    <property type="component" value="Unassembled WGS sequence"/>
</dbReference>
<keyword evidence="2" id="KW-1185">Reference proteome</keyword>
<name>A0ABR2T9S9_9ROSI</name>
<sequence length="146" mass="16131">MIFEPGEVRCEPILDQGRRLQQASIVAGRSVVRESAQTGRIPRCEIHLKRPPVGWHKLSTDGALCVDSGVALCGGGQTGLWSLSLINHIVDLIPRVWEVQIEHVLREGNKLTDGMVKIVLDNGFLCYRFLDPSDGVVSLFQLDSVE</sequence>
<gene>
    <name evidence="1" type="ORF">V6N11_050373</name>
</gene>
<evidence type="ECO:0000313" key="2">
    <source>
        <dbReference type="Proteomes" id="UP001396334"/>
    </source>
</evidence>
<accession>A0ABR2T9S9</accession>
<organism evidence="1 2">
    <name type="scientific">Hibiscus sabdariffa</name>
    <name type="common">roselle</name>
    <dbReference type="NCBI Taxonomy" id="183260"/>
    <lineage>
        <taxon>Eukaryota</taxon>
        <taxon>Viridiplantae</taxon>
        <taxon>Streptophyta</taxon>
        <taxon>Embryophyta</taxon>
        <taxon>Tracheophyta</taxon>
        <taxon>Spermatophyta</taxon>
        <taxon>Magnoliopsida</taxon>
        <taxon>eudicotyledons</taxon>
        <taxon>Gunneridae</taxon>
        <taxon>Pentapetalae</taxon>
        <taxon>rosids</taxon>
        <taxon>malvids</taxon>
        <taxon>Malvales</taxon>
        <taxon>Malvaceae</taxon>
        <taxon>Malvoideae</taxon>
        <taxon>Hibiscus</taxon>
    </lineage>
</organism>
<reference evidence="1 2" key="1">
    <citation type="journal article" date="2024" name="G3 (Bethesda)">
        <title>Genome assembly of Hibiscus sabdariffa L. provides insights into metabolisms of medicinal natural products.</title>
        <authorList>
            <person name="Kim T."/>
        </authorList>
    </citation>
    <scope>NUCLEOTIDE SEQUENCE [LARGE SCALE GENOMIC DNA]</scope>
    <source>
        <strain evidence="1">TK-2024</strain>
        <tissue evidence="1">Old leaves</tissue>
    </source>
</reference>
<proteinExistence type="predicted"/>